<feature type="domain" description="C2H2-type" evidence="2">
    <location>
        <begin position="215"/>
        <end position="238"/>
    </location>
</feature>
<feature type="compositionally biased region" description="Basic residues" evidence="1">
    <location>
        <begin position="408"/>
        <end position="422"/>
    </location>
</feature>
<accession>A0A093VQL9</accession>
<evidence type="ECO:0000313" key="3">
    <source>
        <dbReference type="EMBL" id="KFX52299.1"/>
    </source>
</evidence>
<gene>
    <name evidence="3" type="ORF">GQ26_0032030</name>
</gene>
<evidence type="ECO:0000256" key="1">
    <source>
        <dbReference type="SAM" id="MobiDB-lite"/>
    </source>
</evidence>
<dbReference type="AlphaFoldDB" id="A0A093VQL9"/>
<feature type="compositionally biased region" description="Basic and acidic residues" evidence="1">
    <location>
        <begin position="391"/>
        <end position="400"/>
    </location>
</feature>
<evidence type="ECO:0000259" key="2">
    <source>
        <dbReference type="PROSITE" id="PS00028"/>
    </source>
</evidence>
<dbReference type="InterPro" id="IPR013087">
    <property type="entry name" value="Znf_C2H2_type"/>
</dbReference>
<name>A0A093VQL9_TALMA</name>
<protein>
    <recommendedName>
        <fullName evidence="2">C2H2-type domain-containing protein</fullName>
    </recommendedName>
</protein>
<sequence length="566" mass="65117">MSLASPAVDRTAEMMLAFIVGGDKIDKHNNISLTDISSALVFSRPPIAIRACHKAKQLRCKDAPPPPFLSFWRRGLHDTDIAEVDGYPSLEAQAFVNNIFDQYKNADDTLAKKLGELNLNNRRRLNEHSSGSKAEKPAETHVRVSGFNSIVTFDESNEQVYVPIPFHYGDDWSPNNNGSKIPRRKESNAYVPPAPWQVRLEAPFKCALYLKSYICIHPLCNQSFEYYHLWVEHVLTSHFPGLKRYCLYCNAEINSTDRTSTRNAFVEHLVYNHWDSLSDTERTAATLDTERFVLAPFNSFPCGICRRTNWKTWFEFAAHMARHLEEISLAALPDHMYSLDESPAARKQLHKKRRQDAPKENVDNLELSLNRRQHKPDEDEEESDLSEEDPEYVRVDRELTKAPLPSVKKPHRGSLRPRKVHEKVKESKQDQDEQEEPTSSPHVKFEDKSRDRNHRKHASHNPSPSKGKGSKNQPVQQYPSEDTRLDAMRSYYKAYQERYEQLKAGGQGYENYGYPSAHAYPNYYRGGYPYAVGGYDNRLLYSGHSNDHSNCRCQTCAAMREDYLGE</sequence>
<organism evidence="3">
    <name type="scientific">Talaromyces marneffei PM1</name>
    <dbReference type="NCBI Taxonomy" id="1077442"/>
    <lineage>
        <taxon>Eukaryota</taxon>
        <taxon>Fungi</taxon>
        <taxon>Dikarya</taxon>
        <taxon>Ascomycota</taxon>
        <taxon>Pezizomycotina</taxon>
        <taxon>Eurotiomycetes</taxon>
        <taxon>Eurotiomycetidae</taxon>
        <taxon>Eurotiales</taxon>
        <taxon>Trichocomaceae</taxon>
        <taxon>Talaromyces</taxon>
        <taxon>Talaromyces sect. Talaromyces</taxon>
    </lineage>
</organism>
<proteinExistence type="predicted"/>
<dbReference type="PROSITE" id="PS00028">
    <property type="entry name" value="ZINC_FINGER_C2H2_1"/>
    <property type="match status" value="1"/>
</dbReference>
<feature type="compositionally biased region" description="Polar residues" evidence="1">
    <location>
        <begin position="460"/>
        <end position="480"/>
    </location>
</feature>
<dbReference type="HOGENOM" id="CLU_481610_0_0_1"/>
<comment type="caution">
    <text evidence="3">The sequence shown here is derived from an EMBL/GenBank/DDBJ whole genome shotgun (WGS) entry which is preliminary data.</text>
</comment>
<feature type="compositionally biased region" description="Acidic residues" evidence="1">
    <location>
        <begin position="378"/>
        <end position="390"/>
    </location>
</feature>
<reference evidence="3" key="1">
    <citation type="journal article" date="2014" name="PLoS Genet.">
        <title>Signature Gene Expression Reveals Novel Clues to the Molecular Mechanisms of Dimorphic Transition in Penicillium marneffei.</title>
        <authorList>
            <person name="Yang E."/>
            <person name="Wang G."/>
            <person name="Cai J."/>
            <person name="Woo P.C."/>
            <person name="Lau S.K."/>
            <person name="Yuen K.-Y."/>
            <person name="Chow W.-N."/>
            <person name="Lin X."/>
        </authorList>
    </citation>
    <scope>NUCLEOTIDE SEQUENCE [LARGE SCALE GENOMIC DNA]</scope>
    <source>
        <strain evidence="3">PM1</strain>
    </source>
</reference>
<dbReference type="EMBL" id="JPOX01000003">
    <property type="protein sequence ID" value="KFX52299.1"/>
    <property type="molecule type" value="Genomic_DNA"/>
</dbReference>
<dbReference type="eggNOG" id="ENOG502SUJA">
    <property type="taxonomic scope" value="Eukaryota"/>
</dbReference>
<feature type="region of interest" description="Disordered" evidence="1">
    <location>
        <begin position="344"/>
        <end position="485"/>
    </location>
</feature>